<dbReference type="InterPro" id="IPR028112">
    <property type="entry name" value="DNA_PolC-type_N_I"/>
</dbReference>
<dbReference type="Proteomes" id="UP000199695">
    <property type="component" value="Unassembled WGS sequence"/>
</dbReference>
<dbReference type="NCBIfam" id="TIGR00573">
    <property type="entry name" value="dnaq"/>
    <property type="match status" value="1"/>
</dbReference>
<comment type="catalytic activity">
    <reaction evidence="12 13">
        <text>DNA(n) + a 2'-deoxyribonucleoside 5'-triphosphate = DNA(n+1) + diphosphate</text>
        <dbReference type="Rhea" id="RHEA:22508"/>
        <dbReference type="Rhea" id="RHEA-COMP:17339"/>
        <dbReference type="Rhea" id="RHEA-COMP:17340"/>
        <dbReference type="ChEBI" id="CHEBI:33019"/>
        <dbReference type="ChEBI" id="CHEBI:61560"/>
        <dbReference type="ChEBI" id="CHEBI:173112"/>
        <dbReference type="EC" id="2.7.7.7"/>
    </reaction>
</comment>
<gene>
    <name evidence="13" type="primary">polC</name>
    <name evidence="16" type="ORF">SAMN05444955_12146</name>
</gene>
<evidence type="ECO:0000259" key="14">
    <source>
        <dbReference type="SMART" id="SM00479"/>
    </source>
</evidence>
<dbReference type="InterPro" id="IPR029460">
    <property type="entry name" value="DNAPol_HHH"/>
</dbReference>
<dbReference type="InterPro" id="IPR024754">
    <property type="entry name" value="DNA_PolC-like_N_II"/>
</dbReference>
<dbReference type="Gene3D" id="3.30.420.10">
    <property type="entry name" value="Ribonuclease H-like superfamily/Ribonuclease H"/>
    <property type="match status" value="1"/>
</dbReference>
<evidence type="ECO:0000256" key="2">
    <source>
        <dbReference type="ARBA" id="ARBA00004496"/>
    </source>
</evidence>
<protein>
    <recommendedName>
        <fullName evidence="13">DNA polymerase III PolC-type</fullName>
        <shortName evidence="13">PolIII</shortName>
        <ecNumber evidence="13">2.7.7.7</ecNumber>
    </recommendedName>
</protein>
<dbReference type="InterPro" id="IPR040982">
    <property type="entry name" value="DNA_pol3_finger"/>
</dbReference>
<evidence type="ECO:0000256" key="8">
    <source>
        <dbReference type="ARBA" id="ARBA00022801"/>
    </source>
</evidence>
<dbReference type="InterPro" id="IPR004365">
    <property type="entry name" value="NA-bd_OB_tRNA"/>
</dbReference>
<dbReference type="HAMAP" id="MF_00356">
    <property type="entry name" value="DNApol_PolC"/>
    <property type="match status" value="1"/>
</dbReference>
<evidence type="ECO:0000313" key="16">
    <source>
        <dbReference type="EMBL" id="SEN75488.1"/>
    </source>
</evidence>
<dbReference type="InterPro" id="IPR036397">
    <property type="entry name" value="RNaseH_sf"/>
</dbReference>
<comment type="function">
    <text evidence="11">DNA polymerase III is a complex, multichain enzyme responsible for most of the replicative synthesis in bacteria. This DNA polymerase also exhibits 3' to 5' exonuclease activity. The alpha chain is the DNA polymerase.</text>
</comment>
<dbReference type="GO" id="GO:0003677">
    <property type="term" value="F:DNA binding"/>
    <property type="evidence" value="ECO:0007669"/>
    <property type="project" value="UniProtKB-UniRule"/>
</dbReference>
<dbReference type="Pfam" id="PF14579">
    <property type="entry name" value="HHH_6"/>
    <property type="match status" value="1"/>
</dbReference>
<keyword evidence="4 13" id="KW-0808">Transferase</keyword>
<dbReference type="NCBIfam" id="NF001688">
    <property type="entry name" value="PRK00448.1"/>
    <property type="match status" value="1"/>
</dbReference>
<dbReference type="InterPro" id="IPR013520">
    <property type="entry name" value="Ribonucl_H"/>
</dbReference>
<evidence type="ECO:0000256" key="11">
    <source>
        <dbReference type="ARBA" id="ARBA00025611"/>
    </source>
</evidence>
<proteinExistence type="inferred from homology"/>
<name>A0A1H8J643_9BACL</name>
<dbReference type="SUPFAM" id="SSF53098">
    <property type="entry name" value="Ribonuclease H-like"/>
    <property type="match status" value="1"/>
</dbReference>
<keyword evidence="5 13" id="KW-0548">Nucleotidyltransferase</keyword>
<keyword evidence="6 13" id="KW-0235">DNA replication</keyword>
<dbReference type="GO" id="GO:0006261">
    <property type="term" value="P:DNA-templated DNA replication"/>
    <property type="evidence" value="ECO:0007669"/>
    <property type="project" value="UniProtKB-UniRule"/>
</dbReference>
<dbReference type="SMART" id="SM00481">
    <property type="entry name" value="POLIIIAc"/>
    <property type="match status" value="1"/>
</dbReference>
<dbReference type="NCBIfam" id="TIGR01405">
    <property type="entry name" value="polC_Gram_pos"/>
    <property type="match status" value="1"/>
</dbReference>
<evidence type="ECO:0000256" key="10">
    <source>
        <dbReference type="ARBA" id="ARBA00022932"/>
    </source>
</evidence>
<reference evidence="16 17" key="1">
    <citation type="submission" date="2016-10" db="EMBL/GenBank/DDBJ databases">
        <authorList>
            <person name="de Groot N.N."/>
        </authorList>
    </citation>
    <scope>NUCLEOTIDE SEQUENCE [LARGE SCALE GENOMIC DNA]</scope>
    <source>
        <strain evidence="16 17">DSM 46701</strain>
    </source>
</reference>
<evidence type="ECO:0000256" key="4">
    <source>
        <dbReference type="ARBA" id="ARBA00022679"/>
    </source>
</evidence>
<dbReference type="Gene3D" id="1.10.150.700">
    <property type="entry name" value="PolC, middle finger domain"/>
    <property type="match status" value="1"/>
</dbReference>
<dbReference type="InterPro" id="IPR004805">
    <property type="entry name" value="DnaE2/DnaE/PolC"/>
</dbReference>
<dbReference type="PANTHER" id="PTHR32294">
    <property type="entry name" value="DNA POLYMERASE III SUBUNIT ALPHA"/>
    <property type="match status" value="1"/>
</dbReference>
<dbReference type="Pfam" id="PF11490">
    <property type="entry name" value="DNA_pol3_a_NII"/>
    <property type="match status" value="1"/>
</dbReference>
<dbReference type="Gene3D" id="3.30.1900.20">
    <property type="match status" value="2"/>
</dbReference>
<comment type="subcellular location">
    <subcellularLocation>
        <location evidence="2 13">Cytoplasm</location>
    </subcellularLocation>
</comment>
<feature type="domain" description="Polymerase/histidinol phosphatase N-terminal" evidence="15">
    <location>
        <begin position="412"/>
        <end position="479"/>
    </location>
</feature>
<dbReference type="GO" id="GO:0005737">
    <property type="term" value="C:cytoplasm"/>
    <property type="evidence" value="ECO:0007669"/>
    <property type="project" value="UniProtKB-SubCell"/>
</dbReference>
<dbReference type="SMART" id="SM00479">
    <property type="entry name" value="EXOIII"/>
    <property type="match status" value="1"/>
</dbReference>
<evidence type="ECO:0000256" key="5">
    <source>
        <dbReference type="ARBA" id="ARBA00022695"/>
    </source>
</evidence>
<dbReference type="InterPro" id="IPR006054">
    <property type="entry name" value="DnaQ"/>
</dbReference>
<dbReference type="Gene3D" id="2.40.50.140">
    <property type="entry name" value="Nucleic acid-binding proteins"/>
    <property type="match status" value="1"/>
</dbReference>
<dbReference type="InterPro" id="IPR004013">
    <property type="entry name" value="PHP_dom"/>
</dbReference>
<dbReference type="SUPFAM" id="SSF50249">
    <property type="entry name" value="Nucleic acid-binding proteins"/>
    <property type="match status" value="1"/>
</dbReference>
<dbReference type="Pfam" id="PF14480">
    <property type="entry name" value="DNA_pol3_a_NI"/>
    <property type="match status" value="1"/>
</dbReference>
<feature type="domain" description="Exonuclease" evidence="14">
    <location>
        <begin position="497"/>
        <end position="663"/>
    </location>
</feature>
<dbReference type="EC" id="2.7.7.7" evidence="13"/>
<keyword evidence="7 13" id="KW-0540">Nuclease</keyword>
<evidence type="ECO:0000256" key="3">
    <source>
        <dbReference type="ARBA" id="ARBA00022490"/>
    </source>
</evidence>
<comment type="function">
    <text evidence="1 13">Required for replicative DNA synthesis. This DNA polymerase also exhibits 3' to 5' exonuclease activity.</text>
</comment>
<keyword evidence="17" id="KW-1185">Reference proteome</keyword>
<keyword evidence="8 13" id="KW-0378">Hydrolase</keyword>
<evidence type="ECO:0000256" key="7">
    <source>
        <dbReference type="ARBA" id="ARBA00022722"/>
    </source>
</evidence>
<evidence type="ECO:0000259" key="15">
    <source>
        <dbReference type="SMART" id="SM00481"/>
    </source>
</evidence>
<evidence type="ECO:0000256" key="6">
    <source>
        <dbReference type="ARBA" id="ARBA00022705"/>
    </source>
</evidence>
<accession>A0A1H8J643</accession>
<dbReference type="Pfam" id="PF17657">
    <property type="entry name" value="DNA_pol3_finger"/>
    <property type="match status" value="1"/>
</dbReference>
<evidence type="ECO:0000313" key="17">
    <source>
        <dbReference type="Proteomes" id="UP000199695"/>
    </source>
</evidence>
<dbReference type="Pfam" id="PF00929">
    <property type="entry name" value="RNase_T"/>
    <property type="match status" value="1"/>
</dbReference>
<dbReference type="Pfam" id="PF02811">
    <property type="entry name" value="PHP"/>
    <property type="match status" value="1"/>
</dbReference>
<evidence type="ECO:0000256" key="13">
    <source>
        <dbReference type="HAMAP-Rule" id="MF_00356"/>
    </source>
</evidence>
<dbReference type="GO" id="GO:0008408">
    <property type="term" value="F:3'-5' exonuclease activity"/>
    <property type="evidence" value="ECO:0007669"/>
    <property type="project" value="UniProtKB-UniRule"/>
</dbReference>
<dbReference type="CDD" id="cd06127">
    <property type="entry name" value="DEDDh"/>
    <property type="match status" value="1"/>
</dbReference>
<dbReference type="STRING" id="1173111.SAMN05444955_12146"/>
<organism evidence="16 17">
    <name type="scientific">Lihuaxuella thermophila</name>
    <dbReference type="NCBI Taxonomy" id="1173111"/>
    <lineage>
        <taxon>Bacteria</taxon>
        <taxon>Bacillati</taxon>
        <taxon>Bacillota</taxon>
        <taxon>Bacilli</taxon>
        <taxon>Bacillales</taxon>
        <taxon>Thermoactinomycetaceae</taxon>
        <taxon>Lihuaxuella</taxon>
    </lineage>
</organism>
<dbReference type="CDD" id="cd04484">
    <property type="entry name" value="polC_OBF"/>
    <property type="match status" value="1"/>
</dbReference>
<dbReference type="InterPro" id="IPR012340">
    <property type="entry name" value="NA-bd_OB-fold"/>
</dbReference>
<dbReference type="CDD" id="cd07435">
    <property type="entry name" value="PHP_PolIIIA_POLC"/>
    <property type="match status" value="1"/>
</dbReference>
<evidence type="ECO:0000256" key="1">
    <source>
        <dbReference type="ARBA" id="ARBA00003452"/>
    </source>
</evidence>
<dbReference type="InterPro" id="IPR003141">
    <property type="entry name" value="Pol/His_phosphatase_N"/>
</dbReference>
<dbReference type="InterPro" id="IPR006308">
    <property type="entry name" value="Pol_III_a_PolC-type_gram_pos"/>
</dbReference>
<sequence length="1513" mass="172170">MCKAWGYDSECDRTNAREDQRERRLGKRVYFLCRHVSPDQINRDKRRKQGCKSNHRIISVTGFQPPNRSGAQHRLLIGGVMMSAELILKLFQTASLPQDWLQQHFRQARILKVQVSRKTNSWLIHLQLPEPLPPEISQEFLTRLQKHFAPIHVMVRYHFDRIDHEVVLMKTKYWIQKQIQENVAPASAAWFGQAEWKVQGERIEIMFPNPAVMNMARQRSIDRYVRKYYQEITGVSVNVHLTCKENTETADQVEEFQKKRTEQEKALIEQALAEQAQSAAKRVEEPEEETPLEKKIGYTIQEEPVPIVQITEEERRIVVQGKVFKSEVRELKSGRKLLTFNLTDFTSSIACKMFARDKEQAAVFSLIKDGDWLKVRGSVQFDTFSRDLVLMCNDLVEIEPVERMDTAPEKRVELHLHTTMSAMDGVSDVSDLIKRAAKWGHPAVAITDHGVAQAYPEAFDAGKKHGIKVLFGMEANIIDDGVPIVMNPEDRVLADDTYVVFDVETTGLSAHHDVIIELAAVKIRNGEIIDKFSEFANPHRPLTQQIIELTHITDDMLKDAPEIDDVITRFLDFIEGCTLVAHNARFDMGFLQAAVKRLGRDPVQNPVVDTLELARFLFPTLKNHRLNTLSDKLGVKLEQHHRAIYDAEATGHILWKMLEETIKKGIKNLSELNDRMGEDRDLSRLRPFHVILLVKNQTGLKNLYKLISMSHLNYFHRVPRIPRSELIKHREGLIIGSGCEKGELYETALNKSPEETKKVAEFYDYIEIQPVDINMHLVEKGLVESPDRLREANRLLVRIGEELGKPVVATANVHYLDETDAIYRDIIVANSGGGFRNSGPLPKAHFRTTDEMLAEFQYLGEEKAKEVVITNPRMIADQIEEIKLFPDGTATPIIEGAEEELQEICYKKAHDWYGDPLPEVVQKRLDRELTSIIKHGFAVIYLISQRLVTKSLRDGYLVGSRGSVGSSFVATMSDITEVNPLPPHWRCTQCKHSEFILDGSYESGFDLPDKDCPQCGTRMKKDGQDIPFETFLGFEADKTPDIDLNFSGEYQPRAHAYTEELFGKDYIYRAGTISKVQEKTAYGLVKKYAEQNNLQLRQAEIERLVAGCTGVKRTTGQHPGGLMVIPQYKDVYDFTPVQHPADDVKSGTRTTHFDYRSISGKLLKLDILGHQDPTTIRMLQDLTGINPQEIPLDDPEVLKIFSGLESLGITPEQIGGVKMGTLGIPEFGTQFVRQMLEDTKPKTFSELVRISGLSHGTDVWLGNAQELIRSGTATLSECICCRDDIMLYLILKGCPPKDSFKIMEKVRKGKGVTEEEAELMRQHGVPDWYIESCRKIKYMFPKAHAAAYVMMAVRIAWFKVHRPLEYYAAHFYRLLDDFDCELVIKGPEAVKRKMKEIQEKGNAASAKEKGLYTALESVLEFFARGFTFKNVDLYRSHATQFVIDDKSLILPFASIAGVGENAAINMMEARKDGEFLSIEDFQARTRVSSTVVEVLKNMGCLDGLPESNQLMLF</sequence>
<dbReference type="EMBL" id="FOCQ01000021">
    <property type="protein sequence ID" value="SEN75488.1"/>
    <property type="molecule type" value="Genomic_DNA"/>
</dbReference>
<dbReference type="PANTHER" id="PTHR32294:SF5">
    <property type="entry name" value="DNA POLYMERASE III POLC-TYPE"/>
    <property type="match status" value="1"/>
</dbReference>
<dbReference type="Pfam" id="PF07733">
    <property type="entry name" value="DNA_pol3_alpha"/>
    <property type="match status" value="1"/>
</dbReference>
<keyword evidence="9 13" id="KW-0269">Exonuclease</keyword>
<dbReference type="InterPro" id="IPR012337">
    <property type="entry name" value="RNaseH-like_sf"/>
</dbReference>
<dbReference type="Gene3D" id="3.20.20.140">
    <property type="entry name" value="Metal-dependent hydrolases"/>
    <property type="match status" value="2"/>
</dbReference>
<evidence type="ECO:0000256" key="9">
    <source>
        <dbReference type="ARBA" id="ARBA00022839"/>
    </source>
</evidence>
<evidence type="ECO:0000256" key="12">
    <source>
        <dbReference type="ARBA" id="ARBA00049244"/>
    </source>
</evidence>
<dbReference type="Gene3D" id="6.10.140.1510">
    <property type="match status" value="1"/>
</dbReference>
<dbReference type="Gene3D" id="1.10.150.870">
    <property type="match status" value="1"/>
</dbReference>
<keyword evidence="3 13" id="KW-0963">Cytoplasm</keyword>
<keyword evidence="10 13" id="KW-0239">DNA-directed DNA polymerase</keyword>
<dbReference type="Pfam" id="PF01336">
    <property type="entry name" value="tRNA_anti-codon"/>
    <property type="match status" value="1"/>
</dbReference>
<dbReference type="InterPro" id="IPR044923">
    <property type="entry name" value="PolC_middle_finger_sf"/>
</dbReference>
<dbReference type="FunFam" id="3.30.420.10:FF:000045">
    <property type="entry name" value="3'-5' exonuclease DinG"/>
    <property type="match status" value="1"/>
</dbReference>
<comment type="similarity">
    <text evidence="13">Belongs to the DNA polymerase type-C family. PolC subfamily.</text>
</comment>
<dbReference type="GO" id="GO:0003887">
    <property type="term" value="F:DNA-directed DNA polymerase activity"/>
    <property type="evidence" value="ECO:0007669"/>
    <property type="project" value="UniProtKB-UniRule"/>
</dbReference>
<dbReference type="InterPro" id="IPR011708">
    <property type="entry name" value="DNA_pol3_alpha_NTPase_dom"/>
</dbReference>